<name>A0A6A8D5Y3_9BACI</name>
<dbReference type="InterPro" id="IPR043129">
    <property type="entry name" value="ATPase_NBD"/>
</dbReference>
<dbReference type="PIRSF" id="PIRSF012293">
    <property type="entry name" value="EutA"/>
    <property type="match status" value="1"/>
</dbReference>
<comment type="caution">
    <text evidence="1">The sequence shown here is derived from an EMBL/GenBank/DDBJ whole genome shotgun (WGS) entry which is preliminary data.</text>
</comment>
<reference evidence="1" key="1">
    <citation type="submission" date="2019-11" db="EMBL/GenBank/DDBJ databases">
        <authorList>
            <person name="Li J."/>
        </authorList>
    </citation>
    <scope>NUCLEOTIDE SEQUENCE</scope>
    <source>
        <strain evidence="1">B6B</strain>
    </source>
</reference>
<dbReference type="SUPFAM" id="SSF53067">
    <property type="entry name" value="Actin-like ATPase domain"/>
    <property type="match status" value="1"/>
</dbReference>
<dbReference type="OrthoDB" id="1542at2"/>
<accession>A0A6A8D5Y3</accession>
<proteinExistence type="predicted"/>
<dbReference type="Pfam" id="PF06277">
    <property type="entry name" value="EutA"/>
    <property type="match status" value="1"/>
</dbReference>
<keyword evidence="2" id="KW-1185">Reference proteome</keyword>
<protein>
    <submittedName>
        <fullName evidence="1">Ethanolamine utilization protein</fullName>
    </submittedName>
</protein>
<gene>
    <name evidence="1" type="ORF">GH741_00355</name>
</gene>
<dbReference type="EMBL" id="WJNG01000001">
    <property type="protein sequence ID" value="MRH41123.1"/>
    <property type="molecule type" value="Genomic_DNA"/>
</dbReference>
<dbReference type="Proteomes" id="UP000799092">
    <property type="component" value="Unassembled WGS sequence"/>
</dbReference>
<dbReference type="RefSeq" id="WP_153734794.1">
    <property type="nucleotide sequence ID" value="NZ_WJNG01000001.1"/>
</dbReference>
<sequence length="489" mass="53264">MINNEDMWIMSAGIDLGTSTTKLIFSSLKLSRQSSLVALPRYAISDRKLLYKSEIMNTPIRPGTDEIDMEKITLWLNKEYKKSGINQSDIKTGAVIITGETANKRNAENITHALAEKSGDFVVASAGADLESLLAGKGAGAQERSNHIHGVVANLDIGGGTSNVSFFHRGKYLGSITFHVGGRLICLKKDGTLNYISDSIQTWLGQNSYELKLGQTVSFSFLRELMQRWSESFLSYLTGDVLDTSAKELVMEQPIDDLPVIEEVMISGGIGKLMNQPAPESLEEMARYGDVGPMLASSLQLVLNNYPSIRVIKPQQTNRATVIGAGMQSTEISGSTVFIEPGLLPLRNLPVLRLDLDTYQVSHPKILKLTIVKLLHQGIELFGDSTSPPFAIAIKGLGTCSYTSMRNLAEILSQEYKTTLPESEALVVICEDDMAKALGQTLYMVCKGKPSILCIDQISIDFGDFIDIGEVLSGAMVPVVIKTLAFSKG</sequence>
<dbReference type="InterPro" id="IPR009377">
    <property type="entry name" value="EutA"/>
</dbReference>
<dbReference type="AlphaFoldDB" id="A0A6A8D5Y3"/>
<evidence type="ECO:0000313" key="2">
    <source>
        <dbReference type="Proteomes" id="UP000799092"/>
    </source>
</evidence>
<organism evidence="1 2">
    <name type="scientific">Aquibacillus halophilus</name>
    <dbReference type="NCBI Taxonomy" id="930132"/>
    <lineage>
        <taxon>Bacteria</taxon>
        <taxon>Bacillati</taxon>
        <taxon>Bacillota</taxon>
        <taxon>Bacilli</taxon>
        <taxon>Bacillales</taxon>
        <taxon>Bacillaceae</taxon>
        <taxon>Aquibacillus</taxon>
    </lineage>
</organism>
<evidence type="ECO:0000313" key="1">
    <source>
        <dbReference type="EMBL" id="MRH41123.1"/>
    </source>
</evidence>